<dbReference type="EMBL" id="AWWV01008867">
    <property type="protein sequence ID" value="OMO88907.1"/>
    <property type="molecule type" value="Genomic_DNA"/>
</dbReference>
<dbReference type="Proteomes" id="UP000188268">
    <property type="component" value="Unassembled WGS sequence"/>
</dbReference>
<reference evidence="2 3" key="1">
    <citation type="submission" date="2013-09" db="EMBL/GenBank/DDBJ databases">
        <title>Corchorus capsularis genome sequencing.</title>
        <authorList>
            <person name="Alam M."/>
            <person name="Haque M.S."/>
            <person name="Islam M.S."/>
            <person name="Emdad E.M."/>
            <person name="Islam M.M."/>
            <person name="Ahmed B."/>
            <person name="Halim A."/>
            <person name="Hossen Q.M.M."/>
            <person name="Hossain M.Z."/>
            <person name="Ahmed R."/>
            <person name="Khan M.M."/>
            <person name="Islam R."/>
            <person name="Rashid M.M."/>
            <person name="Khan S.A."/>
            <person name="Rahman M.S."/>
            <person name="Alam M."/>
        </authorList>
    </citation>
    <scope>NUCLEOTIDE SEQUENCE [LARGE SCALE GENOMIC DNA]</scope>
    <source>
        <strain evidence="3">cv. CVL-1</strain>
        <tissue evidence="2">Whole seedling</tissue>
    </source>
</reference>
<gene>
    <name evidence="2" type="ORF">CCACVL1_08117</name>
</gene>
<accession>A0A1R3J246</accession>
<proteinExistence type="predicted"/>
<protein>
    <submittedName>
        <fullName evidence="2">Uncharacterized protein</fullName>
    </submittedName>
</protein>
<evidence type="ECO:0000256" key="1">
    <source>
        <dbReference type="SAM" id="MobiDB-lite"/>
    </source>
</evidence>
<feature type="region of interest" description="Disordered" evidence="1">
    <location>
        <begin position="90"/>
        <end position="110"/>
    </location>
</feature>
<keyword evidence="3" id="KW-1185">Reference proteome</keyword>
<sequence>MDESRTLLVKVFHVLYPLTDEVLNQIFSRYGLVEMFANLDELWGPSNTIEEREKSSEISASISTAKSDLGVVFDRIKPTLEALAAACEEKEQESATTEKEQESATTNLDELQFQDPNPIDRHLEFPQKVPVKAVPAKLSSASVLEGCEDSVAGVRGLPKQVTTIEQVDIDFIGTSIYLESIAANTMCWFICTWKSNVVEIKKNDLVDLLVVVAIYDLNSLSKIKVNQGILKEKNYLVFIGFRPGICFYQSPAFVSAQFAKIHKLDNVSRMSFAPTRSLTRHNMTAFKHIVALFWLIMAVVKSIINGGFGKVFGSADPKKIIFYSLAHVLVVSCLVSPPYRRASQVPMHSSSFKIFNLFIIPSLCVLVSKSKSLYGKAIKDYGIAIAMSFDRVSFSCLGTYSVALYVFNLEGKMPPAGVRIEEGASGYARKISLEHKAAAIKVSDITCSDLHGASNNDYAIVSQVSKNERFDLSRAKEMIFYCLQGHKDYGV</sequence>
<dbReference type="Gramene" id="OMO88907">
    <property type="protein sequence ID" value="OMO88907"/>
    <property type="gene ID" value="CCACVL1_08117"/>
</dbReference>
<evidence type="ECO:0000313" key="3">
    <source>
        <dbReference type="Proteomes" id="UP000188268"/>
    </source>
</evidence>
<dbReference type="AlphaFoldDB" id="A0A1R3J246"/>
<name>A0A1R3J246_COCAP</name>
<comment type="caution">
    <text evidence="2">The sequence shown here is derived from an EMBL/GenBank/DDBJ whole genome shotgun (WGS) entry which is preliminary data.</text>
</comment>
<organism evidence="2 3">
    <name type="scientific">Corchorus capsularis</name>
    <name type="common">Jute</name>
    <dbReference type="NCBI Taxonomy" id="210143"/>
    <lineage>
        <taxon>Eukaryota</taxon>
        <taxon>Viridiplantae</taxon>
        <taxon>Streptophyta</taxon>
        <taxon>Embryophyta</taxon>
        <taxon>Tracheophyta</taxon>
        <taxon>Spermatophyta</taxon>
        <taxon>Magnoliopsida</taxon>
        <taxon>eudicotyledons</taxon>
        <taxon>Gunneridae</taxon>
        <taxon>Pentapetalae</taxon>
        <taxon>rosids</taxon>
        <taxon>malvids</taxon>
        <taxon>Malvales</taxon>
        <taxon>Malvaceae</taxon>
        <taxon>Grewioideae</taxon>
        <taxon>Apeibeae</taxon>
        <taxon>Corchorus</taxon>
    </lineage>
</organism>
<feature type="compositionally biased region" description="Basic and acidic residues" evidence="1">
    <location>
        <begin position="90"/>
        <end position="102"/>
    </location>
</feature>
<dbReference type="OrthoDB" id="10568481at2759"/>
<evidence type="ECO:0000313" key="2">
    <source>
        <dbReference type="EMBL" id="OMO88907.1"/>
    </source>
</evidence>